<dbReference type="InterPro" id="IPR001328">
    <property type="entry name" value="Pept_tRNA_hydro"/>
</dbReference>
<evidence type="ECO:0000256" key="4">
    <source>
        <dbReference type="ARBA" id="ARBA00022884"/>
    </source>
</evidence>
<comment type="caution">
    <text evidence="7">The sequence shown here is derived from an EMBL/GenBank/DDBJ whole genome shotgun (WGS) entry which is preliminary data.</text>
</comment>
<comment type="catalytic activity">
    <reaction evidence="6">
        <text>an N-acyl-L-alpha-aminoacyl-tRNA + H2O = an N-acyl-L-amino acid + a tRNA + H(+)</text>
        <dbReference type="Rhea" id="RHEA:54448"/>
        <dbReference type="Rhea" id="RHEA-COMP:10123"/>
        <dbReference type="Rhea" id="RHEA-COMP:13883"/>
        <dbReference type="ChEBI" id="CHEBI:15377"/>
        <dbReference type="ChEBI" id="CHEBI:15378"/>
        <dbReference type="ChEBI" id="CHEBI:59874"/>
        <dbReference type="ChEBI" id="CHEBI:78442"/>
        <dbReference type="ChEBI" id="CHEBI:138191"/>
        <dbReference type="EC" id="3.1.1.29"/>
    </reaction>
</comment>
<evidence type="ECO:0000256" key="3">
    <source>
        <dbReference type="ARBA" id="ARBA00022801"/>
    </source>
</evidence>
<dbReference type="Pfam" id="PF01195">
    <property type="entry name" value="Pept_tRNA_hydro"/>
    <property type="match status" value="1"/>
</dbReference>
<reference evidence="7 8" key="1">
    <citation type="journal article" date="2016" name="Nat. Commun.">
        <title>Thousands of microbial genomes shed light on interconnected biogeochemical processes in an aquifer system.</title>
        <authorList>
            <person name="Anantharaman K."/>
            <person name="Brown C.T."/>
            <person name="Hug L.A."/>
            <person name="Sharon I."/>
            <person name="Castelle C.J."/>
            <person name="Probst A.J."/>
            <person name="Thomas B.C."/>
            <person name="Singh A."/>
            <person name="Wilkins M.J."/>
            <person name="Karaoz U."/>
            <person name="Brodie E.L."/>
            <person name="Williams K.H."/>
            <person name="Hubbard S.S."/>
            <person name="Banfield J.F."/>
        </authorList>
    </citation>
    <scope>NUCLEOTIDE SEQUENCE [LARGE SCALE GENOMIC DNA]</scope>
</reference>
<dbReference type="NCBIfam" id="TIGR00447">
    <property type="entry name" value="pth"/>
    <property type="match status" value="1"/>
</dbReference>
<dbReference type="FunFam" id="3.40.50.1470:FF:000001">
    <property type="entry name" value="Peptidyl-tRNA hydrolase"/>
    <property type="match status" value="1"/>
</dbReference>
<feature type="binding site" evidence="6">
    <location>
        <position position="68"/>
    </location>
    <ligand>
        <name>tRNA</name>
        <dbReference type="ChEBI" id="CHEBI:17843"/>
    </ligand>
</feature>
<comment type="subcellular location">
    <subcellularLocation>
        <location evidence="6">Cytoplasm</location>
    </subcellularLocation>
</comment>
<dbReference type="GO" id="GO:0004045">
    <property type="term" value="F:peptidyl-tRNA hydrolase activity"/>
    <property type="evidence" value="ECO:0007669"/>
    <property type="project" value="UniProtKB-UniRule"/>
</dbReference>
<comment type="function">
    <text evidence="6">Hydrolyzes ribosome-free peptidyl-tRNAs (with 1 or more amino acids incorporated), which drop off the ribosome during protein synthesis, or as a result of ribosome stalling.</text>
</comment>
<comment type="subunit">
    <text evidence="6">Monomer.</text>
</comment>
<evidence type="ECO:0000256" key="6">
    <source>
        <dbReference type="HAMAP-Rule" id="MF_00083"/>
    </source>
</evidence>
<comment type="similarity">
    <text evidence="6">Belongs to the PTH family.</text>
</comment>
<dbReference type="EMBL" id="MFGA01000023">
    <property type="protein sequence ID" value="OGF20554.1"/>
    <property type="molecule type" value="Genomic_DNA"/>
</dbReference>
<organism evidence="7 8">
    <name type="scientific">Candidatus Falkowbacteria bacterium RIFOXYA2_FULL_38_12</name>
    <dbReference type="NCBI Taxonomy" id="1797993"/>
    <lineage>
        <taxon>Bacteria</taxon>
        <taxon>Candidatus Falkowiibacteriota</taxon>
    </lineage>
</organism>
<name>A0A1F5S1L0_9BACT</name>
<keyword evidence="3 6" id="KW-0378">Hydrolase</keyword>
<dbReference type="GO" id="GO:0072344">
    <property type="term" value="P:rescue of stalled ribosome"/>
    <property type="evidence" value="ECO:0007669"/>
    <property type="project" value="UniProtKB-UniRule"/>
</dbReference>
<keyword evidence="2 6" id="KW-0820">tRNA-binding</keyword>
<dbReference type="SUPFAM" id="SSF53178">
    <property type="entry name" value="Peptidyl-tRNA hydrolase-like"/>
    <property type="match status" value="1"/>
</dbReference>
<evidence type="ECO:0000313" key="7">
    <source>
        <dbReference type="EMBL" id="OGF20554.1"/>
    </source>
</evidence>
<evidence type="ECO:0000313" key="8">
    <source>
        <dbReference type="Proteomes" id="UP000177407"/>
    </source>
</evidence>
<sequence>MKIIIGLGNPGSKYDKTRHNVGFDLVSFYADSEKSHFSEWKTNKKFDSEIAEGKINGEKIILAKPQTFMNDSGRAVFNIAKFYKVAPRDILVVHDDIDLPLGKIRIKKTGSSGGHRGIESIIESLGSEQFIRLKIGVGFPENKKIDAAKLVLKKISKVENKIIDETKKRIAEAISMIMENKEDEAMNRFN</sequence>
<keyword evidence="6" id="KW-0963">Cytoplasm</keyword>
<dbReference type="HAMAP" id="MF_00083">
    <property type="entry name" value="Pept_tRNA_hydro_bact"/>
    <property type="match status" value="1"/>
</dbReference>
<feature type="binding site" evidence="6">
    <location>
        <position position="14"/>
    </location>
    <ligand>
        <name>tRNA</name>
        <dbReference type="ChEBI" id="CHEBI:17843"/>
    </ligand>
</feature>
<feature type="binding site" evidence="6">
    <location>
        <position position="70"/>
    </location>
    <ligand>
        <name>tRNA</name>
        <dbReference type="ChEBI" id="CHEBI:17843"/>
    </ligand>
</feature>
<dbReference type="GO" id="GO:0005737">
    <property type="term" value="C:cytoplasm"/>
    <property type="evidence" value="ECO:0007669"/>
    <property type="project" value="UniProtKB-SubCell"/>
</dbReference>
<dbReference type="PANTHER" id="PTHR17224:SF1">
    <property type="entry name" value="PEPTIDYL-TRNA HYDROLASE"/>
    <property type="match status" value="1"/>
</dbReference>
<feature type="site" description="Stabilizes the basic form of H active site to accept a proton" evidence="6">
    <location>
        <position position="95"/>
    </location>
</feature>
<feature type="site" description="Discriminates between blocked and unblocked aminoacyl-tRNA" evidence="6">
    <location>
        <position position="9"/>
    </location>
</feature>
<evidence type="ECO:0000256" key="1">
    <source>
        <dbReference type="ARBA" id="ARBA00013260"/>
    </source>
</evidence>
<dbReference type="Gene3D" id="3.40.50.1470">
    <property type="entry name" value="Peptidyl-tRNA hydrolase"/>
    <property type="match status" value="1"/>
</dbReference>
<dbReference type="GO" id="GO:0006515">
    <property type="term" value="P:protein quality control for misfolded or incompletely synthesized proteins"/>
    <property type="evidence" value="ECO:0007669"/>
    <property type="project" value="UniProtKB-UniRule"/>
</dbReference>
<dbReference type="CDD" id="cd00462">
    <property type="entry name" value="PTH"/>
    <property type="match status" value="1"/>
</dbReference>
<dbReference type="PANTHER" id="PTHR17224">
    <property type="entry name" value="PEPTIDYL-TRNA HYDROLASE"/>
    <property type="match status" value="1"/>
</dbReference>
<comment type="function">
    <text evidence="6">Catalyzes the release of premature peptidyl moieties from peptidyl-tRNA molecules trapped in stalled 50S ribosomal subunits, and thus maintains levels of free tRNAs and 50S ribosomes.</text>
</comment>
<dbReference type="Proteomes" id="UP000177407">
    <property type="component" value="Unassembled WGS sequence"/>
</dbReference>
<dbReference type="EC" id="3.1.1.29" evidence="1 6"/>
<evidence type="ECO:0000256" key="2">
    <source>
        <dbReference type="ARBA" id="ARBA00022555"/>
    </source>
</evidence>
<feature type="active site" description="Proton acceptor" evidence="6">
    <location>
        <position position="19"/>
    </location>
</feature>
<accession>A0A1F5S1L0</accession>
<proteinExistence type="inferred from homology"/>
<gene>
    <name evidence="6" type="primary">pth</name>
    <name evidence="7" type="ORF">A2257_04330</name>
</gene>
<evidence type="ECO:0000256" key="5">
    <source>
        <dbReference type="ARBA" id="ARBA00050038"/>
    </source>
</evidence>
<dbReference type="AlphaFoldDB" id="A0A1F5S1L0"/>
<comment type="caution">
    <text evidence="6">Lacks conserved residue(s) required for the propagation of feature annotation.</text>
</comment>
<dbReference type="InterPro" id="IPR036416">
    <property type="entry name" value="Pept_tRNA_hydro_sf"/>
</dbReference>
<protein>
    <recommendedName>
        <fullName evidence="5 6">Peptidyl-tRNA hydrolase</fullName>
        <shortName evidence="6">Pth</shortName>
        <ecNumber evidence="1 6">3.1.1.29</ecNumber>
    </recommendedName>
</protein>
<keyword evidence="4 6" id="KW-0694">RNA-binding</keyword>
<dbReference type="GO" id="GO:0000049">
    <property type="term" value="F:tRNA binding"/>
    <property type="evidence" value="ECO:0007669"/>
    <property type="project" value="UniProtKB-UniRule"/>
</dbReference>